<keyword evidence="2" id="KW-1133">Transmembrane helix</keyword>
<feature type="region of interest" description="Disordered" evidence="1">
    <location>
        <begin position="112"/>
        <end position="145"/>
    </location>
</feature>
<keyword evidence="2" id="KW-0472">Membrane</keyword>
<name>A0ABV6YAD2_9HYPH</name>
<proteinExistence type="predicted"/>
<comment type="caution">
    <text evidence="3">The sequence shown here is derived from an EMBL/GenBank/DDBJ whole genome shotgun (WGS) entry which is preliminary data.</text>
</comment>
<reference evidence="3 4" key="1">
    <citation type="submission" date="2024-09" db="EMBL/GenBank/DDBJ databases">
        <title>Nodulacao em especies de Leguminosae Basais da Amazonia e Caracterizacao dos Rizobios e Bacterias Associadas aos Nodulos.</title>
        <authorList>
            <person name="Jambeiro I.C.A."/>
            <person name="Lopes I.S."/>
            <person name="Aguiar E.R.G.R."/>
            <person name="Santos A.F.J."/>
            <person name="Dos Santos J.M.F."/>
            <person name="Gross E."/>
        </authorList>
    </citation>
    <scope>NUCLEOTIDE SEQUENCE [LARGE SCALE GENOMIC DNA]</scope>
    <source>
        <strain evidence="3 4">BRUESC1165</strain>
    </source>
</reference>
<dbReference type="Proteomes" id="UP001593940">
    <property type="component" value="Unassembled WGS sequence"/>
</dbReference>
<evidence type="ECO:0000256" key="2">
    <source>
        <dbReference type="SAM" id="Phobius"/>
    </source>
</evidence>
<evidence type="ECO:0000313" key="4">
    <source>
        <dbReference type="Proteomes" id="UP001593940"/>
    </source>
</evidence>
<evidence type="ECO:0000313" key="3">
    <source>
        <dbReference type="EMBL" id="MFC1458050.1"/>
    </source>
</evidence>
<protein>
    <submittedName>
        <fullName evidence="3">Uncharacterized protein</fullName>
    </submittedName>
</protein>
<feature type="transmembrane region" description="Helical" evidence="2">
    <location>
        <begin position="67"/>
        <end position="89"/>
    </location>
</feature>
<keyword evidence="4" id="KW-1185">Reference proteome</keyword>
<feature type="transmembrane region" description="Helical" evidence="2">
    <location>
        <begin position="37"/>
        <end position="61"/>
    </location>
</feature>
<dbReference type="EMBL" id="JBHOMY010000041">
    <property type="protein sequence ID" value="MFC1458050.1"/>
    <property type="molecule type" value="Genomic_DNA"/>
</dbReference>
<keyword evidence="2" id="KW-0812">Transmembrane</keyword>
<gene>
    <name evidence="3" type="ORF">ACETIH_15300</name>
</gene>
<accession>A0ABV6YAD2</accession>
<organism evidence="3 4">
    <name type="scientific">Microvirga arabica</name>
    <dbReference type="NCBI Taxonomy" id="1128671"/>
    <lineage>
        <taxon>Bacteria</taxon>
        <taxon>Pseudomonadati</taxon>
        <taxon>Pseudomonadota</taxon>
        <taxon>Alphaproteobacteria</taxon>
        <taxon>Hyphomicrobiales</taxon>
        <taxon>Methylobacteriaceae</taxon>
        <taxon>Microvirga</taxon>
    </lineage>
</organism>
<evidence type="ECO:0000256" key="1">
    <source>
        <dbReference type="SAM" id="MobiDB-lite"/>
    </source>
</evidence>
<dbReference type="Gene3D" id="1.20.1280.290">
    <property type="match status" value="1"/>
</dbReference>
<dbReference type="RefSeq" id="WP_377030140.1">
    <property type="nucleotide sequence ID" value="NZ_JBHOMY010000041.1"/>
</dbReference>
<sequence>MPITPADAALGVFTLCNTARVFAYLPQIVKIGRDTQGAAAISYTTWALFGASHLSTVAYAVLVVNDWRMAAVFAANTLCCLIILGLTAWKRAMFKATLKVLGSAVPSTEHTDLVAAPRDTEATPTNRSDSHPLRLRVVSERVGPP</sequence>